<evidence type="ECO:0000313" key="2">
    <source>
        <dbReference type="EMBL" id="SHF18914.1"/>
    </source>
</evidence>
<organism evidence="2 3">
    <name type="scientific">Flavisolibacter ginsengisoli DSM 18119</name>
    <dbReference type="NCBI Taxonomy" id="1121884"/>
    <lineage>
        <taxon>Bacteria</taxon>
        <taxon>Pseudomonadati</taxon>
        <taxon>Bacteroidota</taxon>
        <taxon>Chitinophagia</taxon>
        <taxon>Chitinophagales</taxon>
        <taxon>Chitinophagaceae</taxon>
        <taxon>Flavisolibacter</taxon>
    </lineage>
</organism>
<feature type="domain" description="DUF218" evidence="1">
    <location>
        <begin position="27"/>
        <end position="128"/>
    </location>
</feature>
<evidence type="ECO:0000259" key="1">
    <source>
        <dbReference type="Pfam" id="PF02698"/>
    </source>
</evidence>
<dbReference type="InterPro" id="IPR003848">
    <property type="entry name" value="DUF218"/>
</dbReference>
<keyword evidence="3" id="KW-1185">Reference proteome</keyword>
<evidence type="ECO:0000313" key="3">
    <source>
        <dbReference type="Proteomes" id="UP000184048"/>
    </source>
</evidence>
<dbReference type="Proteomes" id="UP000184048">
    <property type="component" value="Unassembled WGS sequence"/>
</dbReference>
<dbReference type="Pfam" id="PF02698">
    <property type="entry name" value="DUF218"/>
    <property type="match status" value="1"/>
</dbReference>
<sequence>MVTAETIRLAKILWDYHHMHQEIQKADCILVLCSHDTRVAERGATLFLDGWSPLLVFSGGLGRLTKGSWKMPEADLFAQIAIDMGVPRSAILIENRSTNTGENIVFTKALLEQKNIHPNSFLLVQKPYRKEEATQPLKISGQANRLELLHLN</sequence>
<dbReference type="InterPro" id="IPR051599">
    <property type="entry name" value="Cell_Envelope_Assoc"/>
</dbReference>
<dbReference type="CDD" id="cd06259">
    <property type="entry name" value="YdcF-like"/>
    <property type="match status" value="1"/>
</dbReference>
<protein>
    <submittedName>
        <fullName evidence="2">DUF218 domain-containing protein</fullName>
    </submittedName>
</protein>
<dbReference type="GO" id="GO:0005886">
    <property type="term" value="C:plasma membrane"/>
    <property type="evidence" value="ECO:0007669"/>
    <property type="project" value="TreeGrafter"/>
</dbReference>
<dbReference type="PANTHER" id="PTHR30336">
    <property type="entry name" value="INNER MEMBRANE PROTEIN, PROBABLE PERMEASE"/>
    <property type="match status" value="1"/>
</dbReference>
<dbReference type="Gene3D" id="3.40.50.620">
    <property type="entry name" value="HUPs"/>
    <property type="match status" value="1"/>
</dbReference>
<dbReference type="STRING" id="1121884.SAMN02745131_01990"/>
<gene>
    <name evidence="2" type="ORF">SAMN02745131_01990</name>
</gene>
<accession>A0A1M4ZLN4</accession>
<dbReference type="PANTHER" id="PTHR30336:SF20">
    <property type="entry name" value="DUF218 DOMAIN-CONTAINING PROTEIN"/>
    <property type="match status" value="1"/>
</dbReference>
<name>A0A1M4ZLN4_9BACT</name>
<dbReference type="AlphaFoldDB" id="A0A1M4ZLN4"/>
<reference evidence="2 3" key="1">
    <citation type="submission" date="2016-11" db="EMBL/GenBank/DDBJ databases">
        <authorList>
            <person name="Jaros S."/>
            <person name="Januszkiewicz K."/>
            <person name="Wedrychowicz H."/>
        </authorList>
    </citation>
    <scope>NUCLEOTIDE SEQUENCE [LARGE SCALE GENOMIC DNA]</scope>
    <source>
        <strain evidence="2 3">DSM 18119</strain>
    </source>
</reference>
<dbReference type="InterPro" id="IPR014729">
    <property type="entry name" value="Rossmann-like_a/b/a_fold"/>
</dbReference>
<dbReference type="RefSeq" id="WP_245793081.1">
    <property type="nucleotide sequence ID" value="NZ_FQUU01000007.1"/>
</dbReference>
<dbReference type="EMBL" id="FQUU01000007">
    <property type="protein sequence ID" value="SHF18914.1"/>
    <property type="molecule type" value="Genomic_DNA"/>
</dbReference>
<proteinExistence type="predicted"/>